<name>A0ABR0K2T8_9EURO</name>
<comment type="caution">
    <text evidence="1">The sequence shown here is derived from an EMBL/GenBank/DDBJ whole genome shotgun (WGS) entry which is preliminary data.</text>
</comment>
<organism evidence="1 2">
    <name type="scientific">Lithohypha guttulata</name>
    <dbReference type="NCBI Taxonomy" id="1690604"/>
    <lineage>
        <taxon>Eukaryota</taxon>
        <taxon>Fungi</taxon>
        <taxon>Dikarya</taxon>
        <taxon>Ascomycota</taxon>
        <taxon>Pezizomycotina</taxon>
        <taxon>Eurotiomycetes</taxon>
        <taxon>Chaetothyriomycetidae</taxon>
        <taxon>Chaetothyriales</taxon>
        <taxon>Trichomeriaceae</taxon>
        <taxon>Lithohypha</taxon>
    </lineage>
</organism>
<keyword evidence="2" id="KW-1185">Reference proteome</keyword>
<sequence>METPQRTQASSQEGVGRECAVHDFQSISTVQDNKSLWLVSESGNGIVKPLPDTAFCAEPACHLRLDAVRSDEVQSEPRGCVLNPVIEKFWRQRPRLRELARDWTHDSVLTPSTYTQHLHHPNIQAVNTDEARNGGCVVTIPQPILSVLMAPLARFAIPLFRDEKEGWSAKPTRTLLFRADTQPLDIWETCKLADHRKTEFSSLHQGTYVPVLDLLP</sequence>
<dbReference type="EMBL" id="JAVRRG010000112">
    <property type="protein sequence ID" value="KAK5084838.1"/>
    <property type="molecule type" value="Genomic_DNA"/>
</dbReference>
<protein>
    <submittedName>
        <fullName evidence="1">Uncharacterized protein</fullName>
    </submittedName>
</protein>
<proteinExistence type="predicted"/>
<reference evidence="1 2" key="1">
    <citation type="submission" date="2023-08" db="EMBL/GenBank/DDBJ databases">
        <title>Black Yeasts Isolated from many extreme environments.</title>
        <authorList>
            <person name="Coleine C."/>
            <person name="Stajich J.E."/>
            <person name="Selbmann L."/>
        </authorList>
    </citation>
    <scope>NUCLEOTIDE SEQUENCE [LARGE SCALE GENOMIC DNA]</scope>
    <source>
        <strain evidence="1 2">CCFEE 5885</strain>
    </source>
</reference>
<dbReference type="Proteomes" id="UP001345013">
    <property type="component" value="Unassembled WGS sequence"/>
</dbReference>
<accession>A0ABR0K2T8</accession>
<evidence type="ECO:0000313" key="1">
    <source>
        <dbReference type="EMBL" id="KAK5084838.1"/>
    </source>
</evidence>
<gene>
    <name evidence="1" type="ORF">LTR24_007447</name>
</gene>
<evidence type="ECO:0000313" key="2">
    <source>
        <dbReference type="Proteomes" id="UP001345013"/>
    </source>
</evidence>